<dbReference type="AlphaFoldDB" id="A0A543NNK4"/>
<dbReference type="GO" id="GO:0006355">
    <property type="term" value="P:regulation of DNA-templated transcription"/>
    <property type="evidence" value="ECO:0007669"/>
    <property type="project" value="InterPro"/>
</dbReference>
<dbReference type="InterPro" id="IPR009061">
    <property type="entry name" value="DNA-bd_dom_put_sf"/>
</dbReference>
<name>A0A543NNK4_9ACTN</name>
<proteinExistence type="predicted"/>
<protein>
    <submittedName>
        <fullName evidence="2">MerR-like DNA binding protein</fullName>
    </submittedName>
</protein>
<evidence type="ECO:0000313" key="3">
    <source>
        <dbReference type="Proteomes" id="UP000317422"/>
    </source>
</evidence>
<accession>A0A543NNK4</accession>
<dbReference type="Pfam" id="PF13411">
    <property type="entry name" value="MerR_1"/>
    <property type="match status" value="1"/>
</dbReference>
<evidence type="ECO:0000259" key="1">
    <source>
        <dbReference type="Pfam" id="PF13411"/>
    </source>
</evidence>
<sequence>MSIPNSWPSPLLRPGDVAEAFGVTTSTVNTWVRHGHLTPVLVTPGGHRRFLPDHVQDLIAATHHQDKAGGDT</sequence>
<organism evidence="2 3">
    <name type="scientific">Haloactinospora alba</name>
    <dbReference type="NCBI Taxonomy" id="405555"/>
    <lineage>
        <taxon>Bacteria</taxon>
        <taxon>Bacillati</taxon>
        <taxon>Actinomycetota</taxon>
        <taxon>Actinomycetes</taxon>
        <taxon>Streptosporangiales</taxon>
        <taxon>Nocardiopsidaceae</taxon>
        <taxon>Haloactinospora</taxon>
    </lineage>
</organism>
<dbReference type="Proteomes" id="UP000317422">
    <property type="component" value="Unassembled WGS sequence"/>
</dbReference>
<feature type="domain" description="HTH merR-type" evidence="1">
    <location>
        <begin position="13"/>
        <end position="58"/>
    </location>
</feature>
<dbReference type="RefSeq" id="WP_211351857.1">
    <property type="nucleotide sequence ID" value="NZ_VFQC01000001.1"/>
</dbReference>
<comment type="caution">
    <text evidence="2">The sequence shown here is derived from an EMBL/GenBank/DDBJ whole genome shotgun (WGS) entry which is preliminary data.</text>
</comment>
<dbReference type="Gene3D" id="1.10.1660.10">
    <property type="match status" value="1"/>
</dbReference>
<evidence type="ECO:0000313" key="2">
    <source>
        <dbReference type="EMBL" id="TQN33419.1"/>
    </source>
</evidence>
<reference evidence="2 3" key="1">
    <citation type="submission" date="2019-06" db="EMBL/GenBank/DDBJ databases">
        <title>Sequencing the genomes of 1000 actinobacteria strains.</title>
        <authorList>
            <person name="Klenk H.-P."/>
        </authorList>
    </citation>
    <scope>NUCLEOTIDE SEQUENCE [LARGE SCALE GENOMIC DNA]</scope>
    <source>
        <strain evidence="2 3">DSM 45015</strain>
    </source>
</reference>
<dbReference type="InterPro" id="IPR000551">
    <property type="entry name" value="MerR-type_HTH_dom"/>
</dbReference>
<dbReference type="GO" id="GO:0003677">
    <property type="term" value="F:DNA binding"/>
    <property type="evidence" value="ECO:0007669"/>
    <property type="project" value="InterPro"/>
</dbReference>
<gene>
    <name evidence="2" type="ORF">FHX37_3435</name>
</gene>
<keyword evidence="3" id="KW-1185">Reference proteome</keyword>
<dbReference type="EMBL" id="VFQC01000001">
    <property type="protein sequence ID" value="TQN33419.1"/>
    <property type="molecule type" value="Genomic_DNA"/>
</dbReference>
<dbReference type="SUPFAM" id="SSF46955">
    <property type="entry name" value="Putative DNA-binding domain"/>
    <property type="match status" value="1"/>
</dbReference>